<protein>
    <submittedName>
        <fullName evidence="1">Uncharacterized protein</fullName>
    </submittedName>
</protein>
<reference evidence="2" key="1">
    <citation type="journal article" date="2011" name="PLoS Genet.">
        <title>Genomic analysis of the necrotrophic fungal pathogens Sclerotinia sclerotiorum and Botrytis cinerea.</title>
        <authorList>
            <person name="Amselem J."/>
            <person name="Cuomo C.A."/>
            <person name="van Kan J.A."/>
            <person name="Viaud M."/>
            <person name="Benito E.P."/>
            <person name="Couloux A."/>
            <person name="Coutinho P.M."/>
            <person name="de Vries R.P."/>
            <person name="Dyer P.S."/>
            <person name="Fillinger S."/>
            <person name="Fournier E."/>
            <person name="Gout L."/>
            <person name="Hahn M."/>
            <person name="Kohn L."/>
            <person name="Lapalu N."/>
            <person name="Plummer K.M."/>
            <person name="Pradier J.M."/>
            <person name="Quevillon E."/>
            <person name="Sharon A."/>
            <person name="Simon A."/>
            <person name="ten Have A."/>
            <person name="Tudzynski B."/>
            <person name="Tudzynski P."/>
            <person name="Wincker P."/>
            <person name="Andrew M."/>
            <person name="Anthouard V."/>
            <person name="Beever R.E."/>
            <person name="Beffa R."/>
            <person name="Benoit I."/>
            <person name="Bouzid O."/>
            <person name="Brault B."/>
            <person name="Chen Z."/>
            <person name="Choquer M."/>
            <person name="Collemare J."/>
            <person name="Cotton P."/>
            <person name="Danchin E.G."/>
            <person name="Da Silva C."/>
            <person name="Gautier A."/>
            <person name="Giraud C."/>
            <person name="Giraud T."/>
            <person name="Gonzalez C."/>
            <person name="Grossetete S."/>
            <person name="Guldener U."/>
            <person name="Henrissat B."/>
            <person name="Howlett B.J."/>
            <person name="Kodira C."/>
            <person name="Kretschmer M."/>
            <person name="Lappartient A."/>
            <person name="Leroch M."/>
            <person name="Levis C."/>
            <person name="Mauceli E."/>
            <person name="Neuveglise C."/>
            <person name="Oeser B."/>
            <person name="Pearson M."/>
            <person name="Poulain J."/>
            <person name="Poussereau N."/>
            <person name="Quesneville H."/>
            <person name="Rascle C."/>
            <person name="Schumacher J."/>
            <person name="Segurens B."/>
            <person name="Sexton A."/>
            <person name="Silva E."/>
            <person name="Sirven C."/>
            <person name="Soanes D.M."/>
            <person name="Talbot N.J."/>
            <person name="Templeton M."/>
            <person name="Yandava C."/>
            <person name="Yarden O."/>
            <person name="Zeng Q."/>
            <person name="Rollins J.A."/>
            <person name="Lebrun M.H."/>
            <person name="Dickman M."/>
        </authorList>
    </citation>
    <scope>NUCLEOTIDE SEQUENCE [LARGE SCALE GENOMIC DNA]</scope>
    <source>
        <strain evidence="2">T4</strain>
    </source>
</reference>
<dbReference type="EMBL" id="FQ790261">
    <property type="protein sequence ID" value="CCD43631.1"/>
    <property type="molecule type" value="Genomic_DNA"/>
</dbReference>
<evidence type="ECO:0000313" key="2">
    <source>
        <dbReference type="Proteomes" id="UP000008177"/>
    </source>
</evidence>
<name>G2XSJ4_BOTF4</name>
<gene>
    <name evidence="1" type="ORF">BofuT4_P064730.1</name>
</gene>
<dbReference type="HOGENOM" id="CLU_2885489_0_0_1"/>
<dbReference type="InParanoid" id="G2XSJ4"/>
<accession>G2XSJ4</accession>
<dbReference type="AlphaFoldDB" id="G2XSJ4"/>
<proteinExistence type="predicted"/>
<dbReference type="Proteomes" id="UP000008177">
    <property type="component" value="Unplaced contigs"/>
</dbReference>
<sequence>MVDRLHGASLGITGYYIVLCGYDGYREGVYVGCDLDTCGCVFGDEDCGGLFEVVAEENWGCCA</sequence>
<evidence type="ECO:0000313" key="1">
    <source>
        <dbReference type="EMBL" id="CCD43631.1"/>
    </source>
</evidence>
<organism evidence="1 2">
    <name type="scientific">Botryotinia fuckeliana (strain T4)</name>
    <name type="common">Noble rot fungus</name>
    <name type="synonym">Botrytis cinerea</name>
    <dbReference type="NCBI Taxonomy" id="999810"/>
    <lineage>
        <taxon>Eukaryota</taxon>
        <taxon>Fungi</taxon>
        <taxon>Dikarya</taxon>
        <taxon>Ascomycota</taxon>
        <taxon>Pezizomycotina</taxon>
        <taxon>Leotiomycetes</taxon>
        <taxon>Helotiales</taxon>
        <taxon>Sclerotiniaceae</taxon>
        <taxon>Botrytis</taxon>
    </lineage>
</organism>